<evidence type="ECO:0000256" key="5">
    <source>
        <dbReference type="RuleBase" id="RU003796"/>
    </source>
</evidence>
<evidence type="ECO:0000256" key="6">
    <source>
        <dbReference type="SAM" id="Coils"/>
    </source>
</evidence>
<feature type="domain" description="E2F/DP family winged-helix DNA-binding" evidence="8">
    <location>
        <begin position="60"/>
        <end position="125"/>
    </location>
</feature>
<gene>
    <name evidence="9" type="ORF">RhiirA4_460701</name>
</gene>
<feature type="compositionally biased region" description="Polar residues" evidence="7">
    <location>
        <begin position="1"/>
        <end position="16"/>
    </location>
</feature>
<dbReference type="GO" id="GO:0000978">
    <property type="term" value="F:RNA polymerase II cis-regulatory region sequence-specific DNA binding"/>
    <property type="evidence" value="ECO:0007669"/>
    <property type="project" value="InterPro"/>
</dbReference>
<dbReference type="PANTHER" id="PTHR12081">
    <property type="entry name" value="TRANSCRIPTION FACTOR E2F"/>
    <property type="match status" value="1"/>
</dbReference>
<feature type="compositionally biased region" description="Polar residues" evidence="7">
    <location>
        <begin position="24"/>
        <end position="35"/>
    </location>
</feature>
<dbReference type="EMBL" id="LLXI01000423">
    <property type="protein sequence ID" value="PKY45959.1"/>
    <property type="molecule type" value="Genomic_DNA"/>
</dbReference>
<keyword evidence="10" id="KW-1185">Reference proteome</keyword>
<dbReference type="InterPro" id="IPR003316">
    <property type="entry name" value="E2F_WHTH_DNA-bd_dom"/>
</dbReference>
<proteinExistence type="inferred from homology"/>
<organism evidence="9 10">
    <name type="scientific">Rhizophagus irregularis</name>
    <dbReference type="NCBI Taxonomy" id="588596"/>
    <lineage>
        <taxon>Eukaryota</taxon>
        <taxon>Fungi</taxon>
        <taxon>Fungi incertae sedis</taxon>
        <taxon>Mucoromycota</taxon>
        <taxon>Glomeromycotina</taxon>
        <taxon>Glomeromycetes</taxon>
        <taxon>Glomerales</taxon>
        <taxon>Glomeraceae</taxon>
        <taxon>Rhizophagus</taxon>
    </lineage>
</organism>
<keyword evidence="5" id="KW-0539">Nucleus</keyword>
<evidence type="ECO:0000313" key="9">
    <source>
        <dbReference type="EMBL" id="PKY45959.1"/>
    </source>
</evidence>
<protein>
    <recommendedName>
        <fullName evidence="8">E2F/DP family winged-helix DNA-binding domain-containing protein</fullName>
    </recommendedName>
</protein>
<reference evidence="9 10" key="1">
    <citation type="submission" date="2015-10" db="EMBL/GenBank/DDBJ databases">
        <title>Genome analyses suggest a sexual origin of heterokaryosis in a supposedly ancient asexual fungus.</title>
        <authorList>
            <person name="Ropars J."/>
            <person name="Sedzielewska K."/>
            <person name="Noel J."/>
            <person name="Charron P."/>
            <person name="Farinelli L."/>
            <person name="Marton T."/>
            <person name="Kruger M."/>
            <person name="Pelin A."/>
            <person name="Brachmann A."/>
            <person name="Corradi N."/>
        </authorList>
    </citation>
    <scope>NUCLEOTIDE SEQUENCE [LARGE SCALE GENOMIC DNA]</scope>
    <source>
        <strain evidence="9 10">A4</strain>
    </source>
</reference>
<dbReference type="Pfam" id="PF02319">
    <property type="entry name" value="WHD_E2F_TDP"/>
    <property type="match status" value="1"/>
</dbReference>
<evidence type="ECO:0000256" key="1">
    <source>
        <dbReference type="ARBA" id="ARBA00010940"/>
    </source>
</evidence>
<dbReference type="AlphaFoldDB" id="A0A2I1GH74"/>
<feature type="coiled-coil region" evidence="6">
    <location>
        <begin position="134"/>
        <end position="171"/>
    </location>
</feature>
<dbReference type="Proteomes" id="UP000234323">
    <property type="component" value="Unassembled WGS sequence"/>
</dbReference>
<sequence length="391" mass="44881">MSLNSTSANSRRSITSQRREILNPPSSSTRSNPFTQPRRRKNITKKETNDLPSIITGACRYDSSLGLLTKKFVSLLTEAKDGDLDLNTAAVALKVQKRRIYDITNVLEGIGLIEKNSKNHVRWKGTQQQQPAIRQDYKRRIEELKTANANLESERQELERADQEVDISIKSIYDSEESSRGRILIALKPVPGTTPHILEPIECGQPNQPHYQVHIQHPINQPVHIIRLETDNSLFPMSDNHFQIGNIPPRAFPQPSPPLNVHDGSPLRFIALPPPFPHPSSTPTPPEEDYEMLDSNIDDNDFHPHHHLHFQHHPQFQNHRRQMYLQDDIRNNRHNDIGNNDDMNEDFEPLDTSVNARDYIFGVMRHDGREGFADIFGRDPNQRNREGGHRP</sequence>
<dbReference type="GO" id="GO:0000981">
    <property type="term" value="F:DNA-binding transcription factor activity, RNA polymerase II-specific"/>
    <property type="evidence" value="ECO:0007669"/>
    <property type="project" value="TreeGrafter"/>
</dbReference>
<keyword evidence="3 5" id="KW-0238">DNA-binding</keyword>
<dbReference type="InterPro" id="IPR036388">
    <property type="entry name" value="WH-like_DNA-bd_sf"/>
</dbReference>
<evidence type="ECO:0000256" key="3">
    <source>
        <dbReference type="ARBA" id="ARBA00023125"/>
    </source>
</evidence>
<evidence type="ECO:0000259" key="8">
    <source>
        <dbReference type="SMART" id="SM01372"/>
    </source>
</evidence>
<dbReference type="InterPro" id="IPR036390">
    <property type="entry name" value="WH_DNA-bd_sf"/>
</dbReference>
<evidence type="ECO:0000256" key="4">
    <source>
        <dbReference type="ARBA" id="ARBA00023163"/>
    </source>
</evidence>
<dbReference type="GO" id="GO:0090575">
    <property type="term" value="C:RNA polymerase II transcription regulator complex"/>
    <property type="evidence" value="ECO:0007669"/>
    <property type="project" value="TreeGrafter"/>
</dbReference>
<keyword evidence="4 5" id="KW-0804">Transcription</keyword>
<evidence type="ECO:0000256" key="2">
    <source>
        <dbReference type="ARBA" id="ARBA00023015"/>
    </source>
</evidence>
<name>A0A2I1GH74_9GLOM</name>
<comment type="similarity">
    <text evidence="1 5">Belongs to the E2F/DP family.</text>
</comment>
<dbReference type="PANTHER" id="PTHR12081:SF18">
    <property type="entry name" value="TRANSCRIPTION FACTOR E2F2-RELATED"/>
    <property type="match status" value="1"/>
</dbReference>
<dbReference type="InterPro" id="IPR015633">
    <property type="entry name" value="E2F"/>
</dbReference>
<dbReference type="VEuPathDB" id="FungiDB:FUN_013040"/>
<dbReference type="SMART" id="SM01372">
    <property type="entry name" value="E2F_TDP"/>
    <property type="match status" value="1"/>
</dbReference>
<feature type="region of interest" description="Disordered" evidence="7">
    <location>
        <begin position="1"/>
        <end position="48"/>
    </location>
</feature>
<dbReference type="VEuPathDB" id="FungiDB:RhiirA1_529587"/>
<keyword evidence="6" id="KW-0175">Coiled coil</keyword>
<evidence type="ECO:0000256" key="7">
    <source>
        <dbReference type="SAM" id="MobiDB-lite"/>
    </source>
</evidence>
<comment type="subcellular location">
    <subcellularLocation>
        <location evidence="5">Nucleus</location>
    </subcellularLocation>
</comment>
<comment type="caution">
    <text evidence="9">The sequence shown here is derived from an EMBL/GenBank/DDBJ whole genome shotgun (WGS) entry which is preliminary data.</text>
</comment>
<dbReference type="SUPFAM" id="SSF46785">
    <property type="entry name" value="Winged helix' DNA-binding domain"/>
    <property type="match status" value="1"/>
</dbReference>
<dbReference type="VEuPathDB" id="FungiDB:RhiirFUN_020433"/>
<dbReference type="Gene3D" id="1.10.10.10">
    <property type="entry name" value="Winged helix-like DNA-binding domain superfamily/Winged helix DNA-binding domain"/>
    <property type="match status" value="1"/>
</dbReference>
<keyword evidence="2 5" id="KW-0805">Transcription regulation</keyword>
<evidence type="ECO:0000313" key="10">
    <source>
        <dbReference type="Proteomes" id="UP000234323"/>
    </source>
</evidence>
<accession>A0A2I1GH74</accession>
<dbReference type="FunFam" id="1.10.10.10:FF:000008">
    <property type="entry name" value="E2F transcription factor 1"/>
    <property type="match status" value="1"/>
</dbReference>